<keyword evidence="2" id="KW-0238">DNA-binding</keyword>
<dbReference type="Proteomes" id="UP000198614">
    <property type="component" value="Unassembled WGS sequence"/>
</dbReference>
<proteinExistence type="predicted"/>
<feature type="domain" description="HTH iclR-type" evidence="5">
    <location>
        <begin position="328"/>
        <end position="388"/>
    </location>
</feature>
<dbReference type="PANTHER" id="PTHR30136:SF34">
    <property type="entry name" value="TRANSCRIPTIONAL REGULATOR"/>
    <property type="match status" value="1"/>
</dbReference>
<dbReference type="PROSITE" id="PS51077">
    <property type="entry name" value="HTH_ICLR"/>
    <property type="match status" value="1"/>
</dbReference>
<gene>
    <name evidence="7" type="ORF">SAMN05216260_11019</name>
</gene>
<evidence type="ECO:0000256" key="3">
    <source>
        <dbReference type="ARBA" id="ARBA00023163"/>
    </source>
</evidence>
<dbReference type="InterPro" id="IPR005471">
    <property type="entry name" value="Tscrpt_reg_IclR_N"/>
</dbReference>
<dbReference type="InterPro" id="IPR029016">
    <property type="entry name" value="GAF-like_dom_sf"/>
</dbReference>
<dbReference type="InterPro" id="IPR036388">
    <property type="entry name" value="WH-like_DNA-bd_sf"/>
</dbReference>
<dbReference type="EMBL" id="FNAX01000010">
    <property type="protein sequence ID" value="SDF68718.1"/>
    <property type="molecule type" value="Genomic_DNA"/>
</dbReference>
<dbReference type="SMART" id="SM00346">
    <property type="entry name" value="HTH_ICLR"/>
    <property type="match status" value="2"/>
</dbReference>
<evidence type="ECO:0000256" key="4">
    <source>
        <dbReference type="SAM" id="MobiDB-lite"/>
    </source>
</evidence>
<dbReference type="PANTHER" id="PTHR30136">
    <property type="entry name" value="HELIX-TURN-HELIX TRANSCRIPTIONAL REGULATOR, ICLR FAMILY"/>
    <property type="match status" value="1"/>
</dbReference>
<dbReference type="AlphaFoldDB" id="A0A1G7N3T4"/>
<dbReference type="SUPFAM" id="SSF55781">
    <property type="entry name" value="GAF domain-like"/>
    <property type="match status" value="2"/>
</dbReference>
<evidence type="ECO:0000313" key="7">
    <source>
        <dbReference type="EMBL" id="SDF68718.1"/>
    </source>
</evidence>
<feature type="domain" description="IclR-ED" evidence="6">
    <location>
        <begin position="389"/>
        <end position="569"/>
    </location>
</feature>
<feature type="region of interest" description="Disordered" evidence="4">
    <location>
        <begin position="1"/>
        <end position="22"/>
    </location>
</feature>
<dbReference type="InterPro" id="IPR036390">
    <property type="entry name" value="WH_DNA-bd_sf"/>
</dbReference>
<protein>
    <submittedName>
        <fullName evidence="7">Transcriptional regulator, IclR family</fullName>
    </submittedName>
</protein>
<dbReference type="GO" id="GO:0003700">
    <property type="term" value="F:DNA-binding transcription factor activity"/>
    <property type="evidence" value="ECO:0007669"/>
    <property type="project" value="TreeGrafter"/>
</dbReference>
<dbReference type="InterPro" id="IPR012794">
    <property type="entry name" value="PcaR_PcaU"/>
</dbReference>
<feature type="compositionally biased region" description="Basic and acidic residues" evidence="4">
    <location>
        <begin position="8"/>
        <end position="18"/>
    </location>
</feature>
<dbReference type="NCBIfam" id="TIGR02431">
    <property type="entry name" value="pcaR_pcaU"/>
    <property type="match status" value="1"/>
</dbReference>
<organism evidence="7 8">
    <name type="scientific">Streptomyces griseoaurantiacus</name>
    <dbReference type="NCBI Taxonomy" id="68213"/>
    <lineage>
        <taxon>Bacteria</taxon>
        <taxon>Bacillati</taxon>
        <taxon>Actinomycetota</taxon>
        <taxon>Actinomycetes</taxon>
        <taxon>Kitasatosporales</taxon>
        <taxon>Streptomycetaceae</taxon>
        <taxon>Streptomyces</taxon>
        <taxon>Streptomyces aurantiacus group</taxon>
    </lineage>
</organism>
<dbReference type="Gene3D" id="3.30.450.40">
    <property type="match status" value="2"/>
</dbReference>
<dbReference type="InterPro" id="IPR050707">
    <property type="entry name" value="HTH_MetabolicPath_Reg"/>
</dbReference>
<dbReference type="Gene3D" id="1.10.10.10">
    <property type="entry name" value="Winged helix-like DNA-binding domain superfamily/Winged helix DNA-binding domain"/>
    <property type="match status" value="2"/>
</dbReference>
<dbReference type="GO" id="GO:0045893">
    <property type="term" value="P:positive regulation of DNA-templated transcription"/>
    <property type="evidence" value="ECO:0007669"/>
    <property type="project" value="InterPro"/>
</dbReference>
<dbReference type="Pfam" id="PF09339">
    <property type="entry name" value="HTH_IclR"/>
    <property type="match status" value="2"/>
</dbReference>
<dbReference type="GO" id="GO:0046278">
    <property type="term" value="P:3,4-dihydroxybenzoate metabolic process"/>
    <property type="evidence" value="ECO:0007669"/>
    <property type="project" value="InterPro"/>
</dbReference>
<reference evidence="7 8" key="1">
    <citation type="submission" date="2016-10" db="EMBL/GenBank/DDBJ databases">
        <authorList>
            <person name="de Groot N.N."/>
        </authorList>
    </citation>
    <scope>NUCLEOTIDE SEQUENCE [LARGE SCALE GENOMIC DNA]</scope>
    <source>
        <strain evidence="7 8">CGMCC 4.1859</strain>
    </source>
</reference>
<feature type="domain" description="IclR-ED" evidence="6">
    <location>
        <begin position="86"/>
        <end position="298"/>
    </location>
</feature>
<keyword evidence="1" id="KW-0805">Transcription regulation</keyword>
<dbReference type="PROSITE" id="PS51078">
    <property type="entry name" value="ICLR_ED"/>
    <property type="match status" value="2"/>
</dbReference>
<evidence type="ECO:0000259" key="6">
    <source>
        <dbReference type="PROSITE" id="PS51078"/>
    </source>
</evidence>
<sequence length="579" mass="61983">MAPNPAPTREDGSREDAHGVPPEAVAPLIRGITVLRRLTEADGACSLSALERSCALARSTVDRVTATLARMGYVRLEHRDVLVAPRLAELGNAYLAALRLPGLLDAHADALADELDESVSLAVPDRDGIRFIHQATRRRAMSLSFRIGDLLPAERTAPGPLFATEWDAEDWARWRARRAADPEDRGFPAVPARSRPSAGSVGVAPGDDFEERAAAAAREGWALDDQLIEPGLVALSMPVRTPAHGPAREVAGDGAPGRIACVVSVVSHTRRHTAEDLRVSLLPRLRTAVAAMERELAAAPPAVPSPAPASGLAGWTGASKQELGREFVESLARGLTVITAFGEGRAELTLSEVAEATGLPRATARRALITLRHLGCVTAHGRGFRLTPRVLGLGFPPLSRTTLADIADPHLTALSHRLHESSSLAVLTGEQEVQYVARASVSRVMSVRVSVGTRLPAHPTALGRVLLAGLPEPHLPPALPAPTRRTITDPERLRAELDRVRRQGYAVVDGELEEGLRSVAVPVRDREGRVVAAVNVAMHSGRRTAEDGEREILPPLRETAARIEADLHVTGRFRRVPSV</sequence>
<evidence type="ECO:0000256" key="2">
    <source>
        <dbReference type="ARBA" id="ARBA00023125"/>
    </source>
</evidence>
<feature type="region of interest" description="Disordered" evidence="4">
    <location>
        <begin position="182"/>
        <end position="206"/>
    </location>
</feature>
<dbReference type="InterPro" id="IPR014757">
    <property type="entry name" value="Tscrpt_reg_IclR_C"/>
</dbReference>
<name>A0A1G7N3T4_9ACTN</name>
<dbReference type="GO" id="GO:0003677">
    <property type="term" value="F:DNA binding"/>
    <property type="evidence" value="ECO:0007669"/>
    <property type="project" value="UniProtKB-KW"/>
</dbReference>
<dbReference type="GO" id="GO:0045892">
    <property type="term" value="P:negative regulation of DNA-templated transcription"/>
    <property type="evidence" value="ECO:0007669"/>
    <property type="project" value="TreeGrafter"/>
</dbReference>
<evidence type="ECO:0000313" key="8">
    <source>
        <dbReference type="Proteomes" id="UP000198614"/>
    </source>
</evidence>
<dbReference type="Pfam" id="PF01614">
    <property type="entry name" value="IclR_C"/>
    <property type="match status" value="1"/>
</dbReference>
<keyword evidence="3" id="KW-0804">Transcription</keyword>
<evidence type="ECO:0000256" key="1">
    <source>
        <dbReference type="ARBA" id="ARBA00023015"/>
    </source>
</evidence>
<accession>A0A1G7N3T4</accession>
<evidence type="ECO:0000259" key="5">
    <source>
        <dbReference type="PROSITE" id="PS51077"/>
    </source>
</evidence>
<dbReference type="SUPFAM" id="SSF46785">
    <property type="entry name" value="Winged helix' DNA-binding domain"/>
    <property type="match status" value="2"/>
</dbReference>
<dbReference type="OrthoDB" id="9807558at2"/>